<keyword evidence="2" id="KW-1185">Reference proteome</keyword>
<dbReference type="EMBL" id="RQTJ01000005">
    <property type="protein sequence ID" value="RRA96105.1"/>
    <property type="molecule type" value="Genomic_DNA"/>
</dbReference>
<evidence type="ECO:0000313" key="1">
    <source>
        <dbReference type="EMBL" id="RRA96105.1"/>
    </source>
</evidence>
<organism evidence="1 2">
    <name type="scientific">Paenimyroides viscosum</name>
    <dbReference type="NCBI Taxonomy" id="2488729"/>
    <lineage>
        <taxon>Bacteria</taxon>
        <taxon>Pseudomonadati</taxon>
        <taxon>Bacteroidota</taxon>
        <taxon>Flavobacteriia</taxon>
        <taxon>Flavobacteriales</taxon>
        <taxon>Flavobacteriaceae</taxon>
        <taxon>Paenimyroides</taxon>
    </lineage>
</organism>
<evidence type="ECO:0000313" key="2">
    <source>
        <dbReference type="Proteomes" id="UP000268372"/>
    </source>
</evidence>
<proteinExistence type="predicted"/>
<gene>
    <name evidence="1" type="ORF">EG242_04270</name>
</gene>
<protein>
    <submittedName>
        <fullName evidence="1">Uncharacterized protein</fullName>
    </submittedName>
</protein>
<reference evidence="1 2" key="1">
    <citation type="submission" date="2018-11" db="EMBL/GenBank/DDBJ databases">
        <title>Flavobacterium sp. nov., YIM 102796 draft genome.</title>
        <authorList>
            <person name="Li G."/>
            <person name="Jiang Y."/>
        </authorList>
    </citation>
    <scope>NUCLEOTIDE SEQUENCE [LARGE SCALE GENOMIC DNA]</scope>
    <source>
        <strain evidence="1 2">YIM 102796</strain>
    </source>
</reference>
<name>A0A3P1B540_9FLAO</name>
<dbReference type="RefSeq" id="WP_124898667.1">
    <property type="nucleotide sequence ID" value="NZ_RQTJ01000005.1"/>
</dbReference>
<dbReference type="Proteomes" id="UP000268372">
    <property type="component" value="Unassembled WGS sequence"/>
</dbReference>
<dbReference type="AlphaFoldDB" id="A0A3P1B540"/>
<sequence>MELQEARKIVKDSPYKDFLNTIELPFTLRHINVEYNIVGIINIFKFFKENDEQWTERKKELDNNLFSESISFFTTARTYIDEFINTYVKNEGYDESSLQQQFTSFTRYYFSPSQHVFTANSPEIDFMIKL</sequence>
<comment type="caution">
    <text evidence="1">The sequence shown here is derived from an EMBL/GenBank/DDBJ whole genome shotgun (WGS) entry which is preliminary data.</text>
</comment>
<accession>A0A3P1B540</accession>